<keyword evidence="3" id="KW-1185">Reference proteome</keyword>
<dbReference type="Proteomes" id="UP000682134">
    <property type="component" value="Unassembled WGS sequence"/>
</dbReference>
<dbReference type="EMBL" id="JAGIYQ010000003">
    <property type="protein sequence ID" value="MBP0724602.1"/>
    <property type="molecule type" value="Genomic_DNA"/>
</dbReference>
<dbReference type="SMART" id="SM01118">
    <property type="entry name" value="CYTH"/>
    <property type="match status" value="1"/>
</dbReference>
<dbReference type="RefSeq" id="WP_209403310.1">
    <property type="nucleotide sequence ID" value="NZ_JAGIYQ010000003.1"/>
</dbReference>
<dbReference type="SUPFAM" id="SSF55154">
    <property type="entry name" value="CYTH-like phosphatases"/>
    <property type="match status" value="1"/>
</dbReference>
<evidence type="ECO:0000313" key="3">
    <source>
        <dbReference type="Proteomes" id="UP000682134"/>
    </source>
</evidence>
<evidence type="ECO:0000259" key="1">
    <source>
        <dbReference type="PROSITE" id="PS51707"/>
    </source>
</evidence>
<accession>A0A940NIB6</accession>
<proteinExistence type="predicted"/>
<dbReference type="PROSITE" id="PS51707">
    <property type="entry name" value="CYTH"/>
    <property type="match status" value="1"/>
</dbReference>
<dbReference type="InterPro" id="IPR023577">
    <property type="entry name" value="CYTH_domain"/>
</dbReference>
<name>A0A940NIB6_9BACI</name>
<dbReference type="CDD" id="cd07762">
    <property type="entry name" value="CYTH-like_Pase_1"/>
    <property type="match status" value="1"/>
</dbReference>
<dbReference type="InterPro" id="IPR033469">
    <property type="entry name" value="CYTH-like_dom_sf"/>
</dbReference>
<dbReference type="PIRSF" id="PIRSF012526">
    <property type="entry name" value="CYTH_UCP012526"/>
    <property type="match status" value="1"/>
</dbReference>
<dbReference type="Pfam" id="PF01928">
    <property type="entry name" value="CYTH"/>
    <property type="match status" value="1"/>
</dbReference>
<dbReference type="AlphaFoldDB" id="A0A940NIB6"/>
<comment type="caution">
    <text evidence="2">The sequence shown here is derived from an EMBL/GenBank/DDBJ whole genome shotgun (WGS) entry which is preliminary data.</text>
</comment>
<organism evidence="2 3">
    <name type="scientific">Gottfriedia endophytica</name>
    <dbReference type="NCBI Taxonomy" id="2820819"/>
    <lineage>
        <taxon>Bacteria</taxon>
        <taxon>Bacillati</taxon>
        <taxon>Bacillota</taxon>
        <taxon>Bacilli</taxon>
        <taxon>Bacillales</taxon>
        <taxon>Bacillaceae</taxon>
        <taxon>Gottfriedia</taxon>
    </lineage>
</organism>
<sequence>MSREIEIEFKNLLTKQEFDLLKEKFAIKSDLFKKQINYYFDSPTFDIKRLGGALRIREKNNSYTLTLKLKQSVGHLEIHQTLTEEPAKNMLNSNAIPTGEVKSYLEENGVSCQKLCLFGELATNRAELLYQEGLLVLDHSTYFHIDDYEIEYEVTDEKIGSEVFSNLLNQLQIPIRETPNKIKRFFTVKQQLVGEKIE</sequence>
<dbReference type="InterPro" id="IPR009195">
    <property type="entry name" value="Uncharacterised_YjbK"/>
</dbReference>
<reference evidence="2" key="1">
    <citation type="submission" date="2021-04" db="EMBL/GenBank/DDBJ databases">
        <title>Genome seq and assembly of Bacillus sp.</title>
        <authorList>
            <person name="Chhetri G."/>
        </authorList>
    </citation>
    <scope>NUCLEOTIDE SEQUENCE</scope>
    <source>
        <strain evidence="2">RG28</strain>
    </source>
</reference>
<protein>
    <submittedName>
        <fullName evidence="2">CYTH domain-containing protein</fullName>
    </submittedName>
</protein>
<feature type="domain" description="CYTH" evidence="1">
    <location>
        <begin position="4"/>
        <end position="192"/>
    </location>
</feature>
<dbReference type="Gene3D" id="2.40.320.10">
    <property type="entry name" value="Hypothetical Protein Pfu-838710-001"/>
    <property type="match status" value="1"/>
</dbReference>
<gene>
    <name evidence="2" type="ORF">J5Y03_05300</name>
</gene>
<evidence type="ECO:0000313" key="2">
    <source>
        <dbReference type="EMBL" id="MBP0724602.1"/>
    </source>
</evidence>